<evidence type="ECO:0000256" key="1">
    <source>
        <dbReference type="SAM" id="MobiDB-lite"/>
    </source>
</evidence>
<keyword evidence="3" id="KW-1185">Reference proteome</keyword>
<sequence>MATKRLIETMFGYMKDKLAALTAPMANAYANAVVFNKIKNLVATFRHRKSTKTSSRFLPVNKKGNDKSYQNPVNKSRCIRVLPKHVFRKHFGRIKLVLPKKPLKNPYVNRGKRKHNKTITQLGRYVATEHTRCSRPSTHAARSLRSDRAHTLLGRYVATEHSHAARSLRSDRGRTLLGRYVATEHAHAARLLRSDRAHTQLGRYVVTELKPTLHSLRSDLSDCPSLGSLLNPRRNAFRFFSIGVSVEILRRTQRPVRPQKGPSLGSLLNPRRNAFRFVSIGVSVEFLRRTQRPVRPQKGPSLGSLLNPRRNAFRFVSIGVSVEILRRKQVGLASACFHSLRSDLSDCPPLGCLLNPRRNAFRFVSIGVSVEILRRKQRPVSPQRVLPLRSPLNPLRNAFCFVSIGVSVEILRRKQVGRFLACFHSLRSDLSDCQSLRSDLGPPLRSPLNSHRNAFGFVSIGVSVEILRQKQVNLILNSLACFCSPYLHLCVHFRISIETSLVSPRLKLPLRLYDIKKKTAKTYFLAWIQINRIKRQMSVKISITVFTKSNLRKDIFTNSLAVKYRPNLNRTTKYRLSEGNGHVSKSAADKLEYGNQTADKPSSIDTRQPSMHTARSLRSDRARAKLGRYVATEHPSRSRPSDRPARSLRSDRAIVPLGRYVATKLEPKLGRYVATERSFRSVAPDRARAKARSLRSDRAIVLLGRYVATELSQARDRAIVPLGRYVATELSQARSLRSDRARAKARSLRSDRALVSLGRYIATGLEPKFSRCVAIEPFRTSIRHQSLHSRQTFECYLPKTKPRKTRSKRVESEDGPKGPKTRLEAHPTIFLNQKPVNHSMVRAWPTRKDKCQVSADKYGRVLVEEQGRESFLDSEFFALRNFRYLFRPLLSSCDSTRIRVLCC</sequence>
<accession>A0ABQ7LQ56</accession>
<gene>
    <name evidence="2" type="primary">A08g504760.1_BraROA</name>
    <name evidence="2" type="ORF">IGI04_030255</name>
</gene>
<dbReference type="EMBL" id="JADBGQ010000007">
    <property type="protein sequence ID" value="KAG5388714.1"/>
    <property type="molecule type" value="Genomic_DNA"/>
</dbReference>
<reference evidence="2 3" key="1">
    <citation type="submission" date="2021-03" db="EMBL/GenBank/DDBJ databases">
        <authorList>
            <person name="King G.J."/>
            <person name="Bancroft I."/>
            <person name="Baten A."/>
            <person name="Bloomfield J."/>
            <person name="Borpatragohain P."/>
            <person name="He Z."/>
            <person name="Irish N."/>
            <person name="Irwin J."/>
            <person name="Liu K."/>
            <person name="Mauleon R.P."/>
            <person name="Moore J."/>
            <person name="Morris R."/>
            <person name="Ostergaard L."/>
            <person name="Wang B."/>
            <person name="Wells R."/>
        </authorList>
    </citation>
    <scope>NUCLEOTIDE SEQUENCE [LARGE SCALE GENOMIC DNA]</scope>
    <source>
        <strain evidence="2">R-o-18</strain>
        <tissue evidence="2">Leaf</tissue>
    </source>
</reference>
<dbReference type="Proteomes" id="UP000823674">
    <property type="component" value="Chromosome A08"/>
</dbReference>
<organism evidence="2 3">
    <name type="scientific">Brassica rapa subsp. trilocularis</name>
    <dbReference type="NCBI Taxonomy" id="1813537"/>
    <lineage>
        <taxon>Eukaryota</taxon>
        <taxon>Viridiplantae</taxon>
        <taxon>Streptophyta</taxon>
        <taxon>Embryophyta</taxon>
        <taxon>Tracheophyta</taxon>
        <taxon>Spermatophyta</taxon>
        <taxon>Magnoliopsida</taxon>
        <taxon>eudicotyledons</taxon>
        <taxon>Gunneridae</taxon>
        <taxon>Pentapetalae</taxon>
        <taxon>rosids</taxon>
        <taxon>malvids</taxon>
        <taxon>Brassicales</taxon>
        <taxon>Brassicaceae</taxon>
        <taxon>Brassiceae</taxon>
        <taxon>Brassica</taxon>
    </lineage>
</organism>
<proteinExistence type="predicted"/>
<evidence type="ECO:0000313" key="2">
    <source>
        <dbReference type="EMBL" id="KAG5388714.1"/>
    </source>
</evidence>
<feature type="region of interest" description="Disordered" evidence="1">
    <location>
        <begin position="801"/>
        <end position="823"/>
    </location>
</feature>
<feature type="compositionally biased region" description="Polar residues" evidence="1">
    <location>
        <begin position="594"/>
        <end position="613"/>
    </location>
</feature>
<feature type="compositionally biased region" description="Basic and acidic residues" evidence="1">
    <location>
        <begin position="808"/>
        <end position="823"/>
    </location>
</feature>
<name>A0ABQ7LQ56_BRACM</name>
<feature type="region of interest" description="Disordered" evidence="1">
    <location>
        <begin position="576"/>
        <end position="650"/>
    </location>
</feature>
<comment type="caution">
    <text evidence="2">The sequence shown here is derived from an EMBL/GenBank/DDBJ whole genome shotgun (WGS) entry which is preliminary data.</text>
</comment>
<evidence type="ECO:0000313" key="3">
    <source>
        <dbReference type="Proteomes" id="UP000823674"/>
    </source>
</evidence>
<feature type="compositionally biased region" description="Basic and acidic residues" evidence="1">
    <location>
        <begin position="634"/>
        <end position="650"/>
    </location>
</feature>
<protein>
    <submittedName>
        <fullName evidence="2">Uncharacterized protein</fullName>
    </submittedName>
</protein>